<reference evidence="2" key="3">
    <citation type="submission" date="2023-05" db="EMBL/GenBank/DDBJ databases">
        <authorList>
            <person name="Smith C.H."/>
        </authorList>
    </citation>
    <scope>NUCLEOTIDE SEQUENCE</scope>
    <source>
        <strain evidence="2">CHS0354</strain>
        <tissue evidence="2">Mantle</tissue>
    </source>
</reference>
<sequence>MPNEEKHTLSKPNKNEAPFHGEYHNRVKKQPDRLKELKTKPRNVKKYEMMLDSVIRKRKGNKLKAALKAEVFAENDYLIGCQSIQYNRISLPRIC</sequence>
<accession>A0AAE0VQS1</accession>
<keyword evidence="3" id="KW-1185">Reference proteome</keyword>
<evidence type="ECO:0000256" key="1">
    <source>
        <dbReference type="SAM" id="MobiDB-lite"/>
    </source>
</evidence>
<comment type="caution">
    <text evidence="2">The sequence shown here is derived from an EMBL/GenBank/DDBJ whole genome shotgun (WGS) entry which is preliminary data.</text>
</comment>
<evidence type="ECO:0000313" key="3">
    <source>
        <dbReference type="Proteomes" id="UP001195483"/>
    </source>
</evidence>
<reference evidence="2" key="1">
    <citation type="journal article" date="2021" name="Genome Biol. Evol.">
        <title>A High-Quality Reference Genome for a Parasitic Bivalve with Doubly Uniparental Inheritance (Bivalvia: Unionida).</title>
        <authorList>
            <person name="Smith C.H."/>
        </authorList>
    </citation>
    <scope>NUCLEOTIDE SEQUENCE</scope>
    <source>
        <strain evidence="2">CHS0354</strain>
    </source>
</reference>
<dbReference type="AlphaFoldDB" id="A0AAE0VQS1"/>
<feature type="region of interest" description="Disordered" evidence="1">
    <location>
        <begin position="1"/>
        <end position="30"/>
    </location>
</feature>
<gene>
    <name evidence="2" type="ORF">CHS0354_014786</name>
</gene>
<dbReference type="Proteomes" id="UP001195483">
    <property type="component" value="Unassembled WGS sequence"/>
</dbReference>
<proteinExistence type="predicted"/>
<evidence type="ECO:0000313" key="2">
    <source>
        <dbReference type="EMBL" id="KAK3586754.1"/>
    </source>
</evidence>
<name>A0AAE0VQS1_9BIVA</name>
<reference evidence="2" key="2">
    <citation type="journal article" date="2021" name="Genome Biol. Evol.">
        <title>Developing a high-quality reference genome for a parasitic bivalve with doubly uniparental inheritance (Bivalvia: Unionida).</title>
        <authorList>
            <person name="Smith C.H."/>
        </authorList>
    </citation>
    <scope>NUCLEOTIDE SEQUENCE</scope>
    <source>
        <strain evidence="2">CHS0354</strain>
        <tissue evidence="2">Mantle</tissue>
    </source>
</reference>
<protein>
    <submittedName>
        <fullName evidence="2">Uncharacterized protein</fullName>
    </submittedName>
</protein>
<dbReference type="EMBL" id="JAEAOA010000903">
    <property type="protein sequence ID" value="KAK3586754.1"/>
    <property type="molecule type" value="Genomic_DNA"/>
</dbReference>
<organism evidence="2 3">
    <name type="scientific">Potamilus streckersoni</name>
    <dbReference type="NCBI Taxonomy" id="2493646"/>
    <lineage>
        <taxon>Eukaryota</taxon>
        <taxon>Metazoa</taxon>
        <taxon>Spiralia</taxon>
        <taxon>Lophotrochozoa</taxon>
        <taxon>Mollusca</taxon>
        <taxon>Bivalvia</taxon>
        <taxon>Autobranchia</taxon>
        <taxon>Heteroconchia</taxon>
        <taxon>Palaeoheterodonta</taxon>
        <taxon>Unionida</taxon>
        <taxon>Unionoidea</taxon>
        <taxon>Unionidae</taxon>
        <taxon>Ambleminae</taxon>
        <taxon>Lampsilini</taxon>
        <taxon>Potamilus</taxon>
    </lineage>
</organism>